<protein>
    <recommendedName>
        <fullName evidence="2">RBR-type E3 ubiquitin transferase</fullName>
        <ecNumber evidence="2">2.3.2.31</ecNumber>
    </recommendedName>
</protein>
<evidence type="ECO:0000256" key="3">
    <source>
        <dbReference type="ARBA" id="ARBA00022679"/>
    </source>
</evidence>
<dbReference type="GeneID" id="28949387"/>
<dbReference type="SMART" id="SM00647">
    <property type="entry name" value="IBR"/>
    <property type="match status" value="2"/>
</dbReference>
<dbReference type="InterPro" id="IPR013083">
    <property type="entry name" value="Znf_RING/FYVE/PHD"/>
</dbReference>
<dbReference type="KEGG" id="fox:FOXG_07719"/>
<dbReference type="Gene3D" id="3.30.40.10">
    <property type="entry name" value="Zinc/RING finger domain, C3HC4 (zinc finger)"/>
    <property type="match status" value="1"/>
</dbReference>
<dbReference type="AlphaFoldDB" id="A0A0J9V2N9"/>
<dbReference type="CDD" id="cd20335">
    <property type="entry name" value="BRcat_RBR"/>
    <property type="match status" value="1"/>
</dbReference>
<evidence type="ECO:0000256" key="2">
    <source>
        <dbReference type="ARBA" id="ARBA00012251"/>
    </source>
</evidence>
<dbReference type="Pfam" id="PF01485">
    <property type="entry name" value="IBR"/>
    <property type="match status" value="1"/>
</dbReference>
<feature type="compositionally biased region" description="Low complexity" evidence="9">
    <location>
        <begin position="21"/>
        <end position="34"/>
    </location>
</feature>
<feature type="compositionally biased region" description="Low complexity" evidence="9">
    <location>
        <begin position="137"/>
        <end position="156"/>
    </location>
</feature>
<keyword evidence="8" id="KW-0862">Zinc</keyword>
<dbReference type="GO" id="GO:0016567">
    <property type="term" value="P:protein ubiquitination"/>
    <property type="evidence" value="ECO:0007669"/>
    <property type="project" value="InterPro"/>
</dbReference>
<dbReference type="VEuPathDB" id="FungiDB:FOXG_07719"/>
<evidence type="ECO:0000256" key="5">
    <source>
        <dbReference type="ARBA" id="ARBA00022737"/>
    </source>
</evidence>
<dbReference type="EMBL" id="DS231703">
    <property type="protein sequence ID" value="KNB05418.1"/>
    <property type="molecule type" value="Genomic_DNA"/>
</dbReference>
<evidence type="ECO:0000256" key="4">
    <source>
        <dbReference type="ARBA" id="ARBA00022723"/>
    </source>
</evidence>
<evidence type="ECO:0000256" key="8">
    <source>
        <dbReference type="ARBA" id="ARBA00022833"/>
    </source>
</evidence>
<dbReference type="GO" id="GO:0061630">
    <property type="term" value="F:ubiquitin protein ligase activity"/>
    <property type="evidence" value="ECO:0007669"/>
    <property type="project" value="UniProtKB-EC"/>
</dbReference>
<feature type="region of interest" description="Disordered" evidence="9">
    <location>
        <begin position="129"/>
        <end position="170"/>
    </location>
</feature>
<name>A0A0J9V2N9_FUSO4</name>
<dbReference type="PANTHER" id="PTHR11685">
    <property type="entry name" value="RBR FAMILY RING FINGER AND IBR DOMAIN-CONTAINING"/>
    <property type="match status" value="1"/>
</dbReference>
<keyword evidence="5" id="KW-0677">Repeat</keyword>
<keyword evidence="3" id="KW-0808">Transferase</keyword>
<evidence type="ECO:0000313" key="11">
    <source>
        <dbReference type="EMBL" id="KNB05418.1"/>
    </source>
</evidence>
<dbReference type="Gene3D" id="1.20.120.1750">
    <property type="match status" value="1"/>
</dbReference>
<sequence>MLCFKGSKGYKVVPKKKKVKAATSTSTSTNQTSAPRTRNGTGTGAGTAAVTQPTNRVAAKSTRPSPDRSRNPPYSNSRSSPSRRHNPEQGPPIQPPRQQSKVARTNNMASQNGIFYGRVDSAITSGFEDDESATAVQNPTSKSQGSSSSNTAQSQAYDTTPASSTQAPFRYQSPSFLDDFDFTAESRRDIVVAHGVTSALSPRQGYHPTPASILNFADFDLENTDTKISDIRHDRIPSHERPIINTAAAAAASSSSSSSASPYVDLPESLDSDATTTRAIDRRECIVCSDIKATDSFPDFVTSKCTHTPSICLDCMERSIQVGMKSKRWTDIRCDECQENLEYNDIQRFADEQTIAKYERQALRAAVEEDENFFWCTSDCGSGQIHDSGSAQPIVVCIKCSHRSCFRHGVNWHEDLSCEEYDRLQEDPDFRGHLELENERWSKAQAAQAAQEEADRDLARRFVAKERAKIKRQEAQDQRERERERQKSQRERERERQKYQERRRELEREKQERQRVRVRERQKNQERQRERARERQKNQERQRELERERQERQRALREKASAQKAAEERRQIAARRKIEEAKSIATLRATTKPCGGCGWAIEKNSGCSHMTCSKCGHEFCWDCGADHRAIMRGDNSLHKETCRFHPRNRGSG</sequence>
<accession>A0A0J9V2N9</accession>
<keyword evidence="6" id="KW-0863">Zinc-finger</keyword>
<proteinExistence type="predicted"/>
<evidence type="ECO:0000313" key="12">
    <source>
        <dbReference type="Proteomes" id="UP000009097"/>
    </source>
</evidence>
<dbReference type="CDD" id="cd20336">
    <property type="entry name" value="Rcat_RBR"/>
    <property type="match status" value="1"/>
</dbReference>
<feature type="compositionally biased region" description="Low complexity" evidence="9">
    <location>
        <begin position="1"/>
        <end position="12"/>
    </location>
</feature>
<dbReference type="Proteomes" id="UP000009097">
    <property type="component" value="Unassembled WGS sequence"/>
</dbReference>
<feature type="domain" description="RING-type" evidence="10">
    <location>
        <begin position="281"/>
        <end position="651"/>
    </location>
</feature>
<feature type="region of interest" description="Disordered" evidence="9">
    <location>
        <begin position="1"/>
        <end position="104"/>
    </location>
</feature>
<evidence type="ECO:0000256" key="1">
    <source>
        <dbReference type="ARBA" id="ARBA00001798"/>
    </source>
</evidence>
<organism evidence="11 12">
    <name type="scientific">Fusarium oxysporum f. sp. lycopersici (strain 4287 / CBS 123668 / FGSC 9935 / NRRL 34936)</name>
    <name type="common">Fusarium vascular wilt of tomato</name>
    <dbReference type="NCBI Taxonomy" id="426428"/>
    <lineage>
        <taxon>Eukaryota</taxon>
        <taxon>Fungi</taxon>
        <taxon>Dikarya</taxon>
        <taxon>Ascomycota</taxon>
        <taxon>Pezizomycotina</taxon>
        <taxon>Sordariomycetes</taxon>
        <taxon>Hypocreomycetidae</taxon>
        <taxon>Hypocreales</taxon>
        <taxon>Nectriaceae</taxon>
        <taxon>Fusarium</taxon>
        <taxon>Fusarium oxysporum species complex</taxon>
    </lineage>
</organism>
<dbReference type="GO" id="GO:0008270">
    <property type="term" value="F:zinc ion binding"/>
    <property type="evidence" value="ECO:0007669"/>
    <property type="project" value="UniProtKB-KW"/>
</dbReference>
<gene>
    <name evidence="11" type="ORF">FOXG_07719</name>
</gene>
<evidence type="ECO:0000256" key="9">
    <source>
        <dbReference type="SAM" id="MobiDB-lite"/>
    </source>
</evidence>
<evidence type="ECO:0000256" key="7">
    <source>
        <dbReference type="ARBA" id="ARBA00022786"/>
    </source>
</evidence>
<keyword evidence="4" id="KW-0479">Metal-binding</keyword>
<dbReference type="RefSeq" id="XP_018243463.1">
    <property type="nucleotide sequence ID" value="XM_018386321.1"/>
</dbReference>
<evidence type="ECO:0000256" key="6">
    <source>
        <dbReference type="ARBA" id="ARBA00022771"/>
    </source>
</evidence>
<evidence type="ECO:0000259" key="10">
    <source>
        <dbReference type="PROSITE" id="PS51873"/>
    </source>
</evidence>
<comment type="catalytic activity">
    <reaction evidence="1">
        <text>[E2 ubiquitin-conjugating enzyme]-S-ubiquitinyl-L-cysteine + [acceptor protein]-L-lysine = [E2 ubiquitin-conjugating enzyme]-L-cysteine + [acceptor protein]-N(6)-ubiquitinyl-L-lysine.</text>
        <dbReference type="EC" id="2.3.2.31"/>
    </reaction>
</comment>
<feature type="region of interest" description="Disordered" evidence="9">
    <location>
        <begin position="469"/>
        <end position="570"/>
    </location>
</feature>
<feature type="compositionally biased region" description="Polar residues" evidence="9">
    <location>
        <begin position="157"/>
        <end position="170"/>
    </location>
</feature>
<dbReference type="PROSITE" id="PS51873">
    <property type="entry name" value="TRIAD"/>
    <property type="match status" value="1"/>
</dbReference>
<dbReference type="InterPro" id="IPR002867">
    <property type="entry name" value="IBR_dom"/>
</dbReference>
<dbReference type="InterPro" id="IPR031127">
    <property type="entry name" value="E3_UB_ligase_RBR"/>
</dbReference>
<feature type="compositionally biased region" description="Low complexity" evidence="9">
    <location>
        <begin position="71"/>
        <end position="80"/>
    </location>
</feature>
<dbReference type="Pfam" id="PF22191">
    <property type="entry name" value="IBR_1"/>
    <property type="match status" value="1"/>
</dbReference>
<reference evidence="11" key="2">
    <citation type="journal article" date="2010" name="Nature">
        <title>Comparative genomics reveals mobile pathogenicity chromosomes in Fusarium.</title>
        <authorList>
            <person name="Ma L.J."/>
            <person name="van der Does H.C."/>
            <person name="Borkovich K.A."/>
            <person name="Coleman J.J."/>
            <person name="Daboussi M.J."/>
            <person name="Di Pietro A."/>
            <person name="Dufresne M."/>
            <person name="Freitag M."/>
            <person name="Grabherr M."/>
            <person name="Henrissat B."/>
            <person name="Houterman P.M."/>
            <person name="Kang S."/>
            <person name="Shim W.B."/>
            <person name="Woloshuk C."/>
            <person name="Xie X."/>
            <person name="Xu J.R."/>
            <person name="Antoniw J."/>
            <person name="Baker S.E."/>
            <person name="Bluhm B.H."/>
            <person name="Breakspear A."/>
            <person name="Brown D.W."/>
            <person name="Butchko R.A."/>
            <person name="Chapman S."/>
            <person name="Coulson R."/>
            <person name="Coutinho P.M."/>
            <person name="Danchin E.G."/>
            <person name="Diener A."/>
            <person name="Gale L.R."/>
            <person name="Gardiner D.M."/>
            <person name="Goff S."/>
            <person name="Hammond-Kosack K.E."/>
            <person name="Hilburn K."/>
            <person name="Hua-Van A."/>
            <person name="Jonkers W."/>
            <person name="Kazan K."/>
            <person name="Kodira C.D."/>
            <person name="Koehrsen M."/>
            <person name="Kumar L."/>
            <person name="Lee Y.H."/>
            <person name="Li L."/>
            <person name="Manners J.M."/>
            <person name="Miranda-Saavedra D."/>
            <person name="Mukherjee M."/>
            <person name="Park G."/>
            <person name="Park J."/>
            <person name="Park S.Y."/>
            <person name="Proctor R.H."/>
            <person name="Regev A."/>
            <person name="Ruiz-Roldan M.C."/>
            <person name="Sain D."/>
            <person name="Sakthikumar S."/>
            <person name="Sykes S."/>
            <person name="Schwartz D.C."/>
            <person name="Turgeon B.G."/>
            <person name="Wapinski I."/>
            <person name="Yoder O."/>
            <person name="Young S."/>
            <person name="Zeng Q."/>
            <person name="Zhou S."/>
            <person name="Galagan J."/>
            <person name="Cuomo C.A."/>
            <person name="Kistler H.C."/>
            <person name="Rep M."/>
        </authorList>
    </citation>
    <scope>NUCLEOTIDE SEQUENCE [LARGE SCALE GENOMIC DNA]</scope>
    <source>
        <strain evidence="11">4287</strain>
    </source>
</reference>
<dbReference type="SUPFAM" id="SSF57850">
    <property type="entry name" value="RING/U-box"/>
    <property type="match status" value="3"/>
</dbReference>
<dbReference type="InterPro" id="IPR044066">
    <property type="entry name" value="TRIAD_supradom"/>
</dbReference>
<reference evidence="11" key="1">
    <citation type="submission" date="2007-04" db="EMBL/GenBank/DDBJ databases">
        <authorList>
            <consortium name="The Broad Institute Genome Sequencing Platform"/>
            <person name="Birren B."/>
            <person name="Lander E."/>
            <person name="Galagan J."/>
            <person name="Nusbaum C."/>
            <person name="Devon K."/>
            <person name="Ma L.-J."/>
            <person name="Jaffe D."/>
            <person name="Butler J."/>
            <person name="Alvarez P."/>
            <person name="Gnerre S."/>
            <person name="Grabherr M."/>
            <person name="Kleber M."/>
            <person name="Mauceli E."/>
            <person name="Brockman W."/>
            <person name="MacCallum I.A."/>
            <person name="Young S."/>
            <person name="LaButti K."/>
            <person name="DeCaprio D."/>
            <person name="Crawford M."/>
            <person name="Koehrsen M."/>
            <person name="Engels R."/>
            <person name="Montgomery P."/>
            <person name="Pearson M."/>
            <person name="Howarth C."/>
            <person name="Larson L."/>
            <person name="White J."/>
            <person name="O'Leary S."/>
            <person name="Kodira C."/>
            <person name="Zeng Q."/>
            <person name="Yandava C."/>
            <person name="Alvarado L."/>
            <person name="Kistler C."/>
            <person name="Shim W.-B."/>
            <person name="Kang S."/>
            <person name="Woloshuk C."/>
        </authorList>
    </citation>
    <scope>NUCLEOTIDE SEQUENCE</scope>
    <source>
        <strain evidence="11">4287</strain>
    </source>
</reference>
<keyword evidence="7" id="KW-0833">Ubl conjugation pathway</keyword>
<dbReference type="OrthoDB" id="1431934at2759"/>
<dbReference type="EC" id="2.3.2.31" evidence="2"/>